<protein>
    <submittedName>
        <fullName evidence="9">Vesicle-associated membrane protein-associated protein</fullName>
    </submittedName>
</protein>
<dbReference type="InterPro" id="IPR016763">
    <property type="entry name" value="VAP"/>
</dbReference>
<dbReference type="GO" id="GO:0005789">
    <property type="term" value="C:endoplasmic reticulum membrane"/>
    <property type="evidence" value="ECO:0007669"/>
    <property type="project" value="InterPro"/>
</dbReference>
<dbReference type="PROSITE" id="PS50202">
    <property type="entry name" value="MSP"/>
    <property type="match status" value="1"/>
</dbReference>
<evidence type="ECO:0000256" key="5">
    <source>
        <dbReference type="ARBA" id="ARBA00023136"/>
    </source>
</evidence>
<feature type="domain" description="MSP" evidence="8">
    <location>
        <begin position="2"/>
        <end position="125"/>
    </location>
</feature>
<keyword evidence="4 7" id="KW-1133">Transmembrane helix</keyword>
<dbReference type="PANTHER" id="PTHR10809:SF6">
    <property type="entry name" value="AT11025P-RELATED"/>
    <property type="match status" value="1"/>
</dbReference>
<evidence type="ECO:0000256" key="7">
    <source>
        <dbReference type="SAM" id="Phobius"/>
    </source>
</evidence>
<dbReference type="EMBL" id="LSSN01000688">
    <property type="protein sequence ID" value="OMJ22747.1"/>
    <property type="molecule type" value="Genomic_DNA"/>
</dbReference>
<comment type="subcellular location">
    <subcellularLocation>
        <location evidence="1">Membrane</location>
        <topology evidence="1">Single-pass type IV membrane protein</topology>
    </subcellularLocation>
</comment>
<feature type="region of interest" description="Disordered" evidence="6">
    <location>
        <begin position="181"/>
        <end position="281"/>
    </location>
</feature>
<dbReference type="Pfam" id="PF00635">
    <property type="entry name" value="Motile_Sperm"/>
    <property type="match status" value="1"/>
</dbReference>
<evidence type="ECO:0000259" key="8">
    <source>
        <dbReference type="PROSITE" id="PS50202"/>
    </source>
</evidence>
<dbReference type="STRING" id="133412.A0A1R1Y6X5"/>
<dbReference type="GO" id="GO:0090158">
    <property type="term" value="P:endoplasmic reticulum membrane organization"/>
    <property type="evidence" value="ECO:0007669"/>
    <property type="project" value="TreeGrafter"/>
</dbReference>
<dbReference type="PIRSF" id="PIRSF019693">
    <property type="entry name" value="VAMP-associated"/>
    <property type="match status" value="1"/>
</dbReference>
<dbReference type="InterPro" id="IPR000535">
    <property type="entry name" value="MSP_dom"/>
</dbReference>
<dbReference type="Proteomes" id="UP000187283">
    <property type="component" value="Unassembled WGS sequence"/>
</dbReference>
<comment type="caution">
    <text evidence="9">The sequence shown here is derived from an EMBL/GenBank/DDBJ whole genome shotgun (WGS) entry which is preliminary data.</text>
</comment>
<feature type="compositionally biased region" description="Basic and acidic residues" evidence="6">
    <location>
        <begin position="226"/>
        <end position="241"/>
    </location>
</feature>
<feature type="compositionally biased region" description="Low complexity" evidence="6">
    <location>
        <begin position="253"/>
        <end position="277"/>
    </location>
</feature>
<dbReference type="InterPro" id="IPR008962">
    <property type="entry name" value="PapD-like_sf"/>
</dbReference>
<dbReference type="OrthoDB" id="264603at2759"/>
<dbReference type="Gene3D" id="2.60.40.10">
    <property type="entry name" value="Immunoglobulins"/>
    <property type="match status" value="1"/>
</dbReference>
<evidence type="ECO:0000256" key="6">
    <source>
        <dbReference type="SAM" id="MobiDB-lite"/>
    </source>
</evidence>
<dbReference type="InterPro" id="IPR013783">
    <property type="entry name" value="Ig-like_fold"/>
</dbReference>
<keyword evidence="10" id="KW-1185">Reference proteome</keyword>
<gene>
    <name evidence="9" type="ORF">AYI70_g2677</name>
</gene>
<evidence type="ECO:0000313" key="9">
    <source>
        <dbReference type="EMBL" id="OMJ22747.1"/>
    </source>
</evidence>
<feature type="transmembrane region" description="Helical" evidence="7">
    <location>
        <begin position="328"/>
        <end position="347"/>
    </location>
</feature>
<organism evidence="9 10">
    <name type="scientific">Smittium culicis</name>
    <dbReference type="NCBI Taxonomy" id="133412"/>
    <lineage>
        <taxon>Eukaryota</taxon>
        <taxon>Fungi</taxon>
        <taxon>Fungi incertae sedis</taxon>
        <taxon>Zoopagomycota</taxon>
        <taxon>Kickxellomycotina</taxon>
        <taxon>Harpellomycetes</taxon>
        <taxon>Harpellales</taxon>
        <taxon>Legeriomycetaceae</taxon>
        <taxon>Smittium</taxon>
    </lineage>
</organism>
<reference evidence="9 10" key="1">
    <citation type="submission" date="2017-01" db="EMBL/GenBank/DDBJ databases">
        <authorList>
            <person name="Mah S.A."/>
            <person name="Swanson W.J."/>
            <person name="Moy G.W."/>
            <person name="Vacquier V.D."/>
        </authorList>
    </citation>
    <scope>NUCLEOTIDE SEQUENCE [LARGE SCALE GENOMIC DNA]</scope>
    <source>
        <strain evidence="9 10">GSMNP</strain>
    </source>
</reference>
<keyword evidence="5 7" id="KW-0472">Membrane</keyword>
<sequence>MSLIFDPSDHLAFNQPSTKVSEAYLDLINDNESPVAFKIKTTAPKHYFVRPNSGTIKPSSSIKILIGLQPQKDISPDFKCKDKFLIQSTALDNDFNEADIQNLWLQVESLDKSLIFEKKLKVKYVFPDSHLSLASNDNNAEQTPASTNFNRDVTVFETPSNKNVFSKGPISPLAEADSIPVNPFAANNDNNVSRDIENQSSKDSIPKIPQNTAATNSYISSQSRSIDSEIKSSLKSHDSEVAKQTAAPASNTSSNILSNENNHNNESNAAAKKSSTSQETAKLISAQTDFSTSTVKNSPPSTIKSNITTAHNLSSAGNVASHVEMNGISVPSVIFIAFASFLVGYLFF</sequence>
<evidence type="ECO:0000313" key="10">
    <source>
        <dbReference type="Proteomes" id="UP000187283"/>
    </source>
</evidence>
<dbReference type="SUPFAM" id="SSF49354">
    <property type="entry name" value="PapD-like"/>
    <property type="match status" value="1"/>
</dbReference>
<evidence type="ECO:0000256" key="1">
    <source>
        <dbReference type="ARBA" id="ARBA00004211"/>
    </source>
</evidence>
<comment type="similarity">
    <text evidence="2">Belongs to the VAMP-associated protein (VAP) (TC 9.B.17) family.</text>
</comment>
<dbReference type="GO" id="GO:0061817">
    <property type="term" value="P:endoplasmic reticulum-plasma membrane tethering"/>
    <property type="evidence" value="ECO:0007669"/>
    <property type="project" value="TreeGrafter"/>
</dbReference>
<evidence type="ECO:0000256" key="3">
    <source>
        <dbReference type="ARBA" id="ARBA00022692"/>
    </source>
</evidence>
<proteinExistence type="inferred from homology"/>
<accession>A0A1R1Y6X5</accession>
<dbReference type="AlphaFoldDB" id="A0A1R1Y6X5"/>
<evidence type="ECO:0000256" key="2">
    <source>
        <dbReference type="ARBA" id="ARBA00008932"/>
    </source>
</evidence>
<evidence type="ECO:0000256" key="4">
    <source>
        <dbReference type="ARBA" id="ARBA00022989"/>
    </source>
</evidence>
<dbReference type="PANTHER" id="PTHR10809">
    <property type="entry name" value="VESICLE-ASSOCIATED MEMBRANE PROTEIN-ASSOCIATED PROTEIN"/>
    <property type="match status" value="1"/>
</dbReference>
<keyword evidence="3 7" id="KW-0812">Transmembrane</keyword>
<dbReference type="GO" id="GO:0005886">
    <property type="term" value="C:plasma membrane"/>
    <property type="evidence" value="ECO:0007669"/>
    <property type="project" value="TreeGrafter"/>
</dbReference>
<feature type="compositionally biased region" description="Polar residues" evidence="6">
    <location>
        <begin position="198"/>
        <end position="216"/>
    </location>
</feature>
<name>A0A1R1Y6X5_9FUNG</name>